<dbReference type="Proteomes" id="UP000235584">
    <property type="component" value="Chromosome"/>
</dbReference>
<keyword evidence="2" id="KW-1185">Reference proteome</keyword>
<sequence length="117" mass="12888">MKKTIALMSMLLSLSAMAADYSCSGTEPFWDLKIEGNTVTFNEFMADETTTKEEIISRVDAQGLAPDFAFVVETKNAKATIVTGECNDGMSDNIYEKHIMYTTGNTVLYGCCNEITK</sequence>
<dbReference type="RefSeq" id="WP_102244878.1">
    <property type="nucleotide sequence ID" value="NZ_CP025704.1"/>
</dbReference>
<dbReference type="AlphaFoldDB" id="A0A2K9NVQ3"/>
<gene>
    <name evidence="1" type="ORF">C0V70_16030</name>
</gene>
<protein>
    <submittedName>
        <fullName evidence="1">Uncharacterized protein</fullName>
    </submittedName>
</protein>
<dbReference type="EMBL" id="CP025704">
    <property type="protein sequence ID" value="AUN99587.1"/>
    <property type="molecule type" value="Genomic_DNA"/>
</dbReference>
<accession>A0A2K9NVQ3</accession>
<evidence type="ECO:0000313" key="1">
    <source>
        <dbReference type="EMBL" id="AUN99587.1"/>
    </source>
</evidence>
<name>A0A2K9NVQ3_BACTC</name>
<organism evidence="1 2">
    <name type="scientific">Bacteriovorax stolpii</name>
    <name type="common">Bdellovibrio stolpii</name>
    <dbReference type="NCBI Taxonomy" id="960"/>
    <lineage>
        <taxon>Bacteria</taxon>
        <taxon>Pseudomonadati</taxon>
        <taxon>Bdellovibrionota</taxon>
        <taxon>Bacteriovoracia</taxon>
        <taxon>Bacteriovoracales</taxon>
        <taxon>Bacteriovoracaceae</taxon>
        <taxon>Bacteriovorax</taxon>
    </lineage>
</organism>
<dbReference type="KEGG" id="bsto:C0V70_16030"/>
<reference evidence="1 2" key="1">
    <citation type="submission" date="2018-01" db="EMBL/GenBank/DDBJ databases">
        <title>Complete genome sequence of Bacteriovorax stolpii DSM12778.</title>
        <authorList>
            <person name="Tang B."/>
            <person name="Chang J."/>
        </authorList>
    </citation>
    <scope>NUCLEOTIDE SEQUENCE [LARGE SCALE GENOMIC DNA]</scope>
    <source>
        <strain evidence="1 2">DSM 12778</strain>
    </source>
</reference>
<proteinExistence type="predicted"/>
<evidence type="ECO:0000313" key="2">
    <source>
        <dbReference type="Proteomes" id="UP000235584"/>
    </source>
</evidence>